<feature type="compositionally biased region" description="Polar residues" evidence="1">
    <location>
        <begin position="42"/>
        <end position="51"/>
    </location>
</feature>
<comment type="caution">
    <text evidence="2">The sequence shown here is derived from an EMBL/GenBank/DDBJ whole genome shotgun (WGS) entry which is preliminary data.</text>
</comment>
<dbReference type="Gene3D" id="3.20.20.80">
    <property type="entry name" value="Glycosidases"/>
    <property type="match status" value="1"/>
</dbReference>
<evidence type="ECO:0000313" key="3">
    <source>
        <dbReference type="Proteomes" id="UP000266441"/>
    </source>
</evidence>
<protein>
    <submittedName>
        <fullName evidence="2">Uncharacterized protein</fullName>
    </submittedName>
</protein>
<dbReference type="EMBL" id="QWET01000001">
    <property type="protein sequence ID" value="RIH67087.1"/>
    <property type="molecule type" value="Genomic_DNA"/>
</dbReference>
<evidence type="ECO:0000313" key="2">
    <source>
        <dbReference type="EMBL" id="RIH67087.1"/>
    </source>
</evidence>
<accession>A0A399D698</accession>
<proteinExistence type="predicted"/>
<dbReference type="AlphaFoldDB" id="A0A399D698"/>
<reference evidence="2 3" key="1">
    <citation type="journal article" date="2015" name="Int. J. Syst. Evol. Microbiol.">
        <title>Mariniphaga sediminis sp. nov., isolated from coastal sediment.</title>
        <authorList>
            <person name="Wang F.Q."/>
            <person name="Shen Q.Y."/>
            <person name="Chen G.J."/>
            <person name="Du Z.J."/>
        </authorList>
    </citation>
    <scope>NUCLEOTIDE SEQUENCE [LARGE SCALE GENOMIC DNA]</scope>
    <source>
        <strain evidence="2 3">SY21</strain>
    </source>
</reference>
<feature type="region of interest" description="Disordered" evidence="1">
    <location>
        <begin position="32"/>
        <end position="51"/>
    </location>
</feature>
<gene>
    <name evidence="2" type="ORF">D1164_01245</name>
</gene>
<dbReference type="Proteomes" id="UP000266441">
    <property type="component" value="Unassembled WGS sequence"/>
</dbReference>
<keyword evidence="3" id="KW-1185">Reference proteome</keyword>
<dbReference type="OrthoDB" id="9800974at2"/>
<evidence type="ECO:0000256" key="1">
    <source>
        <dbReference type="SAM" id="MobiDB-lite"/>
    </source>
</evidence>
<sequence length="749" mass="85608">MLRRKFIKHFGNAGGVVFISPLVVDGEHVVSSQQKTTDTESQETNKGFPNSEIKQYNGKPTVFVNGKAYFPMAYLSYYPRQFMYKDVGQSGVRFFSLSITLGGRFVSSGRQGKVRLARKGIWDAPGSIDFALLDKYVREILDVAPNSFIFPRIYCDSPEWWDSFHPRETNRSYSGFPQRQSFSSIAWRNETANVIKKIVIHFRNSLYSEKIIGLHITAGETEEGVHHRFMGESDYGIAAQNEFKNWILRQYDNNEHQILKAFGKNIHEICIPTPEERKKSKIGDFINPSESRLVAEYNLFSCEEIVDSLDFLCKAVKEESNGKLLTGVFYGYTLVGWRDHSALAYLLKSPNIDFLSNTNGAGRNTIIGEHDMHFLSETDSIHKANKLFYYEADTRTCMSKWISEIQPEIDPFHLYDSEGWKGPKTMEKTINLLKAVFSRVICSGSTHWWFDLWGGWYDNKEILELFNKMQKIGEESIHLPRNSVSEVCVIVEEESFLYYASTSGRVSTWIGAQMNQIGRIGAPYDVYLADDLNDIDVSKYKLFIFLNSIFLSSQKMQIIRQKCMNNSRTLIWLYAPGLIGEELAVSNVSSNINMDVDLLEKRQGTKVFVDINKKKLNYEGAKVSPFLYVKGGMNQIHGRTEDGLIVLASKKEKSYLTVFASVPPLPWQAIMHFAKESGVHIYSDLGDVIYANQSYLSISTSKSGKRRIKLPKNYGLRELLGETIVHESNSSNHEIYFSETSCRFFRLLT</sequence>
<dbReference type="RefSeq" id="WP_119348111.1">
    <property type="nucleotide sequence ID" value="NZ_QWET01000001.1"/>
</dbReference>
<organism evidence="2 3">
    <name type="scientific">Mariniphaga sediminis</name>
    <dbReference type="NCBI Taxonomy" id="1628158"/>
    <lineage>
        <taxon>Bacteria</taxon>
        <taxon>Pseudomonadati</taxon>
        <taxon>Bacteroidota</taxon>
        <taxon>Bacteroidia</taxon>
        <taxon>Marinilabiliales</taxon>
        <taxon>Prolixibacteraceae</taxon>
        <taxon>Mariniphaga</taxon>
    </lineage>
</organism>
<name>A0A399D698_9BACT</name>